<dbReference type="PROSITE" id="PS50887">
    <property type="entry name" value="GGDEF"/>
    <property type="match status" value="1"/>
</dbReference>
<feature type="domain" description="EAL" evidence="4">
    <location>
        <begin position="878"/>
        <end position="1140"/>
    </location>
</feature>
<sequence length="1163" mass="119951">MHCPREAVDGRAGAPAGAQDADRAAPRSGLVRQAVLAAVCAAYAVGAALGWGSEELALIMGDFGLSAAALLASGSCLWYARTRAGEFRAAWVLFGLSSLMVGLGNAVWGWYEVVLGEPVPRTSVADLCFLLFAPLAIVGLLMLAKRPVSRAGWLCLGLDASLIAGSLLALSWSVALTHTAQSQGETVIRAALALAYPLLDIVLVTMVLVLHFRRTAAHRAAVNTALGALSLTVLCDALFTSPLLRDQYSSGQLLDAGWFAGSLLLACAPWTPGAGPTTEEQRPGTAAPETEPGGEAPERAEPPQGGRPTEAAARHAPEPPLAQPLSGPLAAMTPYLAAAVCTLSILITVTKGRAVDPVVVGTACAVVLALLVRQGITLRDNIILAGELAQQESHFRSLVQGSSDVIMIAAPDGVLRYVSPAAAGVYGLPAEELVGRRLSDLIHADDLGRVEFELRRFLSVPPAREPVTRVECRVLHGGGRWLNVESSVNRHHSGLIFNSRDVTERVRLQAQLQHSASHDALTDLPNRALFTERLRQAIEGRRTGEGTPAVFYIDLDGFKAVNDTAGHQAGDELLIQAARRLRDSVRSGDTTARLGGDEFAALLSPCPAGASGEPGTPEGGPAAGEDCHAGGEPCRSGQVRSDQVLDIAERVRSALSLPYLVEGREVRVAASIGIAFATPGCSPSGLLREADVAMYRAKQAGKGRVELYAPDVHGQDAVPPVPAAPVGGSHHAARARSPRGVARTGAAAAPGEDVPADRTRPPGGPCPLIPAARSSENYPPALRLTHQPQVSLEDGTVQGLALRLIRSAAGDRTAPGPAPSRAARPGAARDPAAVARTESPDDPRSAQVSRAPSSAPDVVPAPAEPGTGRRPPAVLPGRATRSSGPARAVPPVRWLAVRSARIGGRGPGPRGTETAPRAPGPAESQQEWSAPPVAGPPPSGPRPRAALPPHRPGSVLVDLAAAGAAERLRRGHDLPVTVPLSPEALLGATVSAETVAAVLARHTLPARYLTLALTEAGPLLDDVDYRLSLGRLRALGVGVSLPGLGDGAVPLSALQRLPITEMVLARTLVAGLPDSARARATATALLALAGELGVTVLADGVDHPDQAAVLRSLGCRRGQGAALGGPLDEVALAAALRAGALGQPPRGPAAPGPPGRLRQAPTP</sequence>
<feature type="transmembrane region" description="Helical" evidence="2">
    <location>
        <begin position="151"/>
        <end position="175"/>
    </location>
</feature>
<feature type="transmembrane region" description="Helical" evidence="2">
    <location>
        <begin position="123"/>
        <end position="144"/>
    </location>
</feature>
<evidence type="ECO:0000259" key="4">
    <source>
        <dbReference type="PROSITE" id="PS50883"/>
    </source>
</evidence>
<dbReference type="Pfam" id="PF08448">
    <property type="entry name" value="PAS_4"/>
    <property type="match status" value="1"/>
</dbReference>
<proteinExistence type="predicted"/>
<dbReference type="CDD" id="cd01949">
    <property type="entry name" value="GGDEF"/>
    <property type="match status" value="1"/>
</dbReference>
<dbReference type="CDD" id="cd01948">
    <property type="entry name" value="EAL"/>
    <property type="match status" value="1"/>
</dbReference>
<feature type="compositionally biased region" description="Low complexity" evidence="1">
    <location>
        <begin position="10"/>
        <end position="19"/>
    </location>
</feature>
<dbReference type="InterPro" id="IPR013656">
    <property type="entry name" value="PAS_4"/>
</dbReference>
<protein>
    <submittedName>
        <fullName evidence="6">Diguanylate cyclase</fullName>
    </submittedName>
</protein>
<dbReference type="PROSITE" id="PS50112">
    <property type="entry name" value="PAS"/>
    <property type="match status" value="1"/>
</dbReference>
<dbReference type="CDD" id="cd00130">
    <property type="entry name" value="PAS"/>
    <property type="match status" value="1"/>
</dbReference>
<feature type="transmembrane region" description="Helical" evidence="2">
    <location>
        <begin position="30"/>
        <end position="51"/>
    </location>
</feature>
<dbReference type="RefSeq" id="WP_167968938.1">
    <property type="nucleotide sequence ID" value="NZ_BHZG01000070.1"/>
</dbReference>
<feature type="compositionally biased region" description="Low complexity" evidence="1">
    <location>
        <begin position="848"/>
        <end position="861"/>
    </location>
</feature>
<dbReference type="PROSITE" id="PS50883">
    <property type="entry name" value="EAL"/>
    <property type="match status" value="1"/>
</dbReference>
<keyword evidence="2" id="KW-1133">Transmembrane helix</keyword>
<dbReference type="SMART" id="SM00052">
    <property type="entry name" value="EAL"/>
    <property type="match status" value="1"/>
</dbReference>
<feature type="transmembrane region" description="Helical" evidence="2">
    <location>
        <begin position="187"/>
        <end position="210"/>
    </location>
</feature>
<dbReference type="NCBIfam" id="TIGR00254">
    <property type="entry name" value="GGDEF"/>
    <property type="match status" value="1"/>
</dbReference>
<dbReference type="Pfam" id="PF00990">
    <property type="entry name" value="GGDEF"/>
    <property type="match status" value="2"/>
</dbReference>
<feature type="region of interest" description="Disordered" evidence="1">
    <location>
        <begin position="808"/>
        <end position="951"/>
    </location>
</feature>
<feature type="domain" description="PAS" evidence="3">
    <location>
        <begin position="391"/>
        <end position="461"/>
    </location>
</feature>
<dbReference type="Gene3D" id="3.20.20.450">
    <property type="entry name" value="EAL domain"/>
    <property type="match status" value="1"/>
</dbReference>
<dbReference type="InterPro" id="IPR035919">
    <property type="entry name" value="EAL_sf"/>
</dbReference>
<feature type="compositionally biased region" description="Pro residues" evidence="1">
    <location>
        <begin position="1145"/>
        <end position="1154"/>
    </location>
</feature>
<dbReference type="Proteomes" id="UP000578686">
    <property type="component" value="Unassembled WGS sequence"/>
</dbReference>
<dbReference type="InterPro" id="IPR043128">
    <property type="entry name" value="Rev_trsase/Diguanyl_cyclase"/>
</dbReference>
<feature type="region of interest" description="Disordered" evidence="1">
    <location>
        <begin position="274"/>
        <end position="324"/>
    </location>
</feature>
<evidence type="ECO:0000313" key="6">
    <source>
        <dbReference type="EMBL" id="NJQ05657.1"/>
    </source>
</evidence>
<dbReference type="InterPro" id="IPR001633">
    <property type="entry name" value="EAL_dom"/>
</dbReference>
<feature type="compositionally biased region" description="Low complexity" evidence="1">
    <location>
        <begin position="283"/>
        <end position="295"/>
    </location>
</feature>
<feature type="transmembrane region" description="Helical" evidence="2">
    <location>
        <begin position="354"/>
        <end position="372"/>
    </location>
</feature>
<feature type="compositionally biased region" description="Low complexity" evidence="1">
    <location>
        <begin position="607"/>
        <end position="616"/>
    </location>
</feature>
<dbReference type="InterPro" id="IPR000014">
    <property type="entry name" value="PAS"/>
</dbReference>
<dbReference type="EMBL" id="JAAVJD010000045">
    <property type="protein sequence ID" value="NJQ05657.1"/>
    <property type="molecule type" value="Genomic_DNA"/>
</dbReference>
<feature type="region of interest" description="Disordered" evidence="1">
    <location>
        <begin position="1"/>
        <end position="21"/>
    </location>
</feature>
<keyword evidence="2" id="KW-0472">Membrane</keyword>
<dbReference type="AlphaFoldDB" id="A0A7X6CZY9"/>
<reference evidence="6 7" key="1">
    <citation type="submission" date="2020-03" db="EMBL/GenBank/DDBJ databases">
        <title>Draft genome of Streptomyces sp. ventii, isolated from the Axial Seamount in the Pacific Ocean, and resequencing of the two type strains Streptomyces lonarensis strain NCL 716 and Streptomyces bohaiensis strain 11A07.</title>
        <authorList>
            <person name="Loughran R.M."/>
            <person name="Pfannmuller K.M."/>
            <person name="Wasson B.J."/>
            <person name="Deadmond M.C."/>
            <person name="Paddock B.E."/>
            <person name="Koyack M.J."/>
            <person name="Gallegos D.A."/>
            <person name="Mitchell E.A."/>
            <person name="Ushijima B."/>
            <person name="Saw J.H."/>
            <person name="Mcphail K.L."/>
            <person name="Videau P."/>
        </authorList>
    </citation>
    <scope>NUCLEOTIDE SEQUENCE [LARGE SCALE GENOMIC DNA]</scope>
    <source>
        <strain evidence="6 7">NCL716</strain>
    </source>
</reference>
<dbReference type="PANTHER" id="PTHR44757:SF2">
    <property type="entry name" value="BIOFILM ARCHITECTURE MAINTENANCE PROTEIN MBAA"/>
    <property type="match status" value="1"/>
</dbReference>
<feature type="transmembrane region" description="Helical" evidence="2">
    <location>
        <begin position="329"/>
        <end position="347"/>
    </location>
</feature>
<dbReference type="SMART" id="SM00267">
    <property type="entry name" value="GGDEF"/>
    <property type="match status" value="1"/>
</dbReference>
<feature type="domain" description="GGDEF" evidence="5">
    <location>
        <begin position="546"/>
        <end position="710"/>
    </location>
</feature>
<organism evidence="6 7">
    <name type="scientific">Streptomyces lonarensis</name>
    <dbReference type="NCBI Taxonomy" id="700599"/>
    <lineage>
        <taxon>Bacteria</taxon>
        <taxon>Bacillati</taxon>
        <taxon>Actinomycetota</taxon>
        <taxon>Actinomycetes</taxon>
        <taxon>Kitasatosporales</taxon>
        <taxon>Streptomycetaceae</taxon>
        <taxon>Streptomyces</taxon>
    </lineage>
</organism>
<feature type="transmembrane region" description="Helical" evidence="2">
    <location>
        <begin position="222"/>
        <end position="244"/>
    </location>
</feature>
<dbReference type="PANTHER" id="PTHR44757">
    <property type="entry name" value="DIGUANYLATE CYCLASE DGCP"/>
    <property type="match status" value="1"/>
</dbReference>
<dbReference type="SUPFAM" id="SSF55785">
    <property type="entry name" value="PYP-like sensor domain (PAS domain)"/>
    <property type="match status" value="1"/>
</dbReference>
<feature type="transmembrane region" description="Helical" evidence="2">
    <location>
        <begin position="57"/>
        <end position="79"/>
    </location>
</feature>
<feature type="region of interest" description="Disordered" evidence="1">
    <location>
        <begin position="716"/>
        <end position="774"/>
    </location>
</feature>
<evidence type="ECO:0000256" key="1">
    <source>
        <dbReference type="SAM" id="MobiDB-lite"/>
    </source>
</evidence>
<evidence type="ECO:0000313" key="7">
    <source>
        <dbReference type="Proteomes" id="UP000578686"/>
    </source>
</evidence>
<feature type="region of interest" description="Disordered" evidence="1">
    <location>
        <begin position="605"/>
        <end position="634"/>
    </location>
</feature>
<dbReference type="SUPFAM" id="SSF141868">
    <property type="entry name" value="EAL domain-like"/>
    <property type="match status" value="1"/>
</dbReference>
<gene>
    <name evidence="6" type="ORF">HCN56_08745</name>
</gene>
<evidence type="ECO:0000259" key="3">
    <source>
        <dbReference type="PROSITE" id="PS50112"/>
    </source>
</evidence>
<dbReference type="InterPro" id="IPR052155">
    <property type="entry name" value="Biofilm_reg_signaling"/>
</dbReference>
<keyword evidence="7" id="KW-1185">Reference proteome</keyword>
<dbReference type="SUPFAM" id="SSF55073">
    <property type="entry name" value="Nucleotide cyclase"/>
    <property type="match status" value="2"/>
</dbReference>
<dbReference type="InterPro" id="IPR029787">
    <property type="entry name" value="Nucleotide_cyclase"/>
</dbReference>
<evidence type="ECO:0000256" key="2">
    <source>
        <dbReference type="SAM" id="Phobius"/>
    </source>
</evidence>
<dbReference type="NCBIfam" id="TIGR00229">
    <property type="entry name" value="sensory_box"/>
    <property type="match status" value="1"/>
</dbReference>
<dbReference type="SMART" id="SM00091">
    <property type="entry name" value="PAS"/>
    <property type="match status" value="1"/>
</dbReference>
<dbReference type="Gene3D" id="3.30.450.20">
    <property type="entry name" value="PAS domain"/>
    <property type="match status" value="1"/>
</dbReference>
<name>A0A7X6CZY9_9ACTN</name>
<accession>A0A7X6CZY9</accession>
<evidence type="ECO:0000259" key="5">
    <source>
        <dbReference type="PROSITE" id="PS50887"/>
    </source>
</evidence>
<keyword evidence="2" id="KW-0812">Transmembrane</keyword>
<dbReference type="InterPro" id="IPR035965">
    <property type="entry name" value="PAS-like_dom_sf"/>
</dbReference>
<feature type="transmembrane region" description="Helical" evidence="2">
    <location>
        <begin position="91"/>
        <end position="111"/>
    </location>
</feature>
<feature type="compositionally biased region" description="Low complexity" evidence="1">
    <location>
        <begin position="812"/>
        <end position="836"/>
    </location>
</feature>
<dbReference type="Gene3D" id="3.30.70.270">
    <property type="match status" value="1"/>
</dbReference>
<dbReference type="InterPro" id="IPR000160">
    <property type="entry name" value="GGDEF_dom"/>
</dbReference>
<feature type="region of interest" description="Disordered" evidence="1">
    <location>
        <begin position="1141"/>
        <end position="1163"/>
    </location>
</feature>
<dbReference type="Pfam" id="PF00563">
    <property type="entry name" value="EAL"/>
    <property type="match status" value="1"/>
</dbReference>
<comment type="caution">
    <text evidence="6">The sequence shown here is derived from an EMBL/GenBank/DDBJ whole genome shotgun (WGS) entry which is preliminary data.</text>
</comment>